<dbReference type="AlphaFoldDB" id="A0AAW0SER9"/>
<dbReference type="PROSITE" id="PS01359">
    <property type="entry name" value="ZF_PHD_1"/>
    <property type="match status" value="1"/>
</dbReference>
<evidence type="ECO:0000256" key="1">
    <source>
        <dbReference type="ARBA" id="ARBA00022723"/>
    </source>
</evidence>
<dbReference type="InterPro" id="IPR019786">
    <property type="entry name" value="Zinc_finger_PHD-type_CS"/>
</dbReference>
<sequence length="89" mass="9993">MVDCTDECIQCLVPVRARQEGLQCDMCGRWQHRKCNTGVSRADYWAAVKSGISIDWNCNTCTFTDEPTSHPVDDPATPAMEHEPYIPCS</sequence>
<dbReference type="EMBL" id="JARAKH010001305">
    <property type="protein sequence ID" value="KAK8373197.1"/>
    <property type="molecule type" value="Genomic_DNA"/>
</dbReference>
<dbReference type="InterPro" id="IPR013083">
    <property type="entry name" value="Znf_RING/FYVE/PHD"/>
</dbReference>
<dbReference type="SUPFAM" id="SSF57903">
    <property type="entry name" value="FYVE/PHD zinc finger"/>
    <property type="match status" value="1"/>
</dbReference>
<evidence type="ECO:0008006" key="7">
    <source>
        <dbReference type="Google" id="ProtNLM"/>
    </source>
</evidence>
<comment type="caution">
    <text evidence="5">The sequence shown here is derived from an EMBL/GenBank/DDBJ whole genome shotgun (WGS) entry which is preliminary data.</text>
</comment>
<keyword evidence="1" id="KW-0479">Metal-binding</keyword>
<protein>
    <recommendedName>
        <fullName evidence="7">PHD-type domain-containing protein</fullName>
    </recommendedName>
</protein>
<dbReference type="GO" id="GO:0008270">
    <property type="term" value="F:zinc ion binding"/>
    <property type="evidence" value="ECO:0007669"/>
    <property type="project" value="UniProtKB-KW"/>
</dbReference>
<reference evidence="5 6" key="1">
    <citation type="submission" date="2023-03" db="EMBL/GenBank/DDBJ databases">
        <title>High-quality genome of Scylla paramamosain provides insights in environmental adaptation.</title>
        <authorList>
            <person name="Zhang L."/>
        </authorList>
    </citation>
    <scope>NUCLEOTIDE SEQUENCE [LARGE SCALE GENOMIC DNA]</scope>
    <source>
        <strain evidence="5">LZ_2023a</strain>
        <tissue evidence="5">Muscle</tissue>
    </source>
</reference>
<organism evidence="5 6">
    <name type="scientific">Scylla paramamosain</name>
    <name type="common">Mud crab</name>
    <dbReference type="NCBI Taxonomy" id="85552"/>
    <lineage>
        <taxon>Eukaryota</taxon>
        <taxon>Metazoa</taxon>
        <taxon>Ecdysozoa</taxon>
        <taxon>Arthropoda</taxon>
        <taxon>Crustacea</taxon>
        <taxon>Multicrustacea</taxon>
        <taxon>Malacostraca</taxon>
        <taxon>Eumalacostraca</taxon>
        <taxon>Eucarida</taxon>
        <taxon>Decapoda</taxon>
        <taxon>Pleocyemata</taxon>
        <taxon>Brachyura</taxon>
        <taxon>Eubrachyura</taxon>
        <taxon>Portunoidea</taxon>
        <taxon>Portunidae</taxon>
        <taxon>Portuninae</taxon>
        <taxon>Scylla</taxon>
    </lineage>
</organism>
<dbReference type="InterPro" id="IPR011011">
    <property type="entry name" value="Znf_FYVE_PHD"/>
</dbReference>
<feature type="compositionally biased region" description="Basic and acidic residues" evidence="4">
    <location>
        <begin position="80"/>
        <end position="89"/>
    </location>
</feature>
<dbReference type="Proteomes" id="UP001487740">
    <property type="component" value="Unassembled WGS sequence"/>
</dbReference>
<keyword evidence="3" id="KW-0862">Zinc</keyword>
<evidence type="ECO:0000256" key="3">
    <source>
        <dbReference type="ARBA" id="ARBA00022833"/>
    </source>
</evidence>
<accession>A0AAW0SER9</accession>
<dbReference type="Gene3D" id="3.30.40.10">
    <property type="entry name" value="Zinc/RING finger domain, C3HC4 (zinc finger)"/>
    <property type="match status" value="1"/>
</dbReference>
<feature type="region of interest" description="Disordered" evidence="4">
    <location>
        <begin position="69"/>
        <end position="89"/>
    </location>
</feature>
<keyword evidence="2" id="KW-0863">Zinc-finger</keyword>
<gene>
    <name evidence="5" type="ORF">O3P69_012442</name>
</gene>
<name>A0AAW0SER9_SCYPA</name>
<evidence type="ECO:0000256" key="2">
    <source>
        <dbReference type="ARBA" id="ARBA00022771"/>
    </source>
</evidence>
<evidence type="ECO:0000313" key="6">
    <source>
        <dbReference type="Proteomes" id="UP001487740"/>
    </source>
</evidence>
<evidence type="ECO:0000256" key="4">
    <source>
        <dbReference type="SAM" id="MobiDB-lite"/>
    </source>
</evidence>
<evidence type="ECO:0000313" key="5">
    <source>
        <dbReference type="EMBL" id="KAK8373197.1"/>
    </source>
</evidence>
<proteinExistence type="predicted"/>
<keyword evidence="6" id="KW-1185">Reference proteome</keyword>